<proteinExistence type="predicted"/>
<accession>A0A4S4N097</accession>
<dbReference type="AlphaFoldDB" id="A0A4S4N097"/>
<sequence>MAKIFLVFLPAFLAIMAVVSAPAPSDAGDAGNDEDVTFNRLDANIFFFGGLS</sequence>
<protein>
    <submittedName>
        <fullName evidence="2">Uncharacterized protein</fullName>
    </submittedName>
</protein>
<evidence type="ECO:0000256" key="1">
    <source>
        <dbReference type="SAM" id="SignalP"/>
    </source>
</evidence>
<keyword evidence="1" id="KW-0732">Signal</keyword>
<name>A0A4S4N097_9APHY</name>
<reference evidence="2 3" key="1">
    <citation type="submission" date="2019-02" db="EMBL/GenBank/DDBJ databases">
        <title>Genome sequencing of the rare red list fungi Antrodiella citrinella (Flaviporus citrinellus).</title>
        <authorList>
            <person name="Buettner E."/>
            <person name="Kellner H."/>
        </authorList>
    </citation>
    <scope>NUCLEOTIDE SEQUENCE [LARGE SCALE GENOMIC DNA]</scope>
    <source>
        <strain evidence="2 3">DSM 108506</strain>
    </source>
</reference>
<keyword evidence="3" id="KW-1185">Reference proteome</keyword>
<feature type="chain" id="PRO_5020819569" evidence="1">
    <location>
        <begin position="22"/>
        <end position="52"/>
    </location>
</feature>
<evidence type="ECO:0000313" key="3">
    <source>
        <dbReference type="Proteomes" id="UP000308730"/>
    </source>
</evidence>
<dbReference type="Proteomes" id="UP000308730">
    <property type="component" value="Unassembled WGS sequence"/>
</dbReference>
<feature type="signal peptide" evidence="1">
    <location>
        <begin position="1"/>
        <end position="21"/>
    </location>
</feature>
<evidence type="ECO:0000313" key="2">
    <source>
        <dbReference type="EMBL" id="THH32262.1"/>
    </source>
</evidence>
<gene>
    <name evidence="2" type="ORF">EUX98_g1889</name>
</gene>
<dbReference type="EMBL" id="SGPM01000025">
    <property type="protein sequence ID" value="THH32262.1"/>
    <property type="molecule type" value="Genomic_DNA"/>
</dbReference>
<comment type="caution">
    <text evidence="2">The sequence shown here is derived from an EMBL/GenBank/DDBJ whole genome shotgun (WGS) entry which is preliminary data.</text>
</comment>
<organism evidence="2 3">
    <name type="scientific">Antrodiella citrinella</name>
    <dbReference type="NCBI Taxonomy" id="2447956"/>
    <lineage>
        <taxon>Eukaryota</taxon>
        <taxon>Fungi</taxon>
        <taxon>Dikarya</taxon>
        <taxon>Basidiomycota</taxon>
        <taxon>Agaricomycotina</taxon>
        <taxon>Agaricomycetes</taxon>
        <taxon>Polyporales</taxon>
        <taxon>Steccherinaceae</taxon>
        <taxon>Antrodiella</taxon>
    </lineage>
</organism>